<feature type="compositionally biased region" description="Acidic residues" evidence="5">
    <location>
        <begin position="400"/>
        <end position="411"/>
    </location>
</feature>
<organism evidence="6 7">
    <name type="scientific">Orchesella dallaii</name>
    <dbReference type="NCBI Taxonomy" id="48710"/>
    <lineage>
        <taxon>Eukaryota</taxon>
        <taxon>Metazoa</taxon>
        <taxon>Ecdysozoa</taxon>
        <taxon>Arthropoda</taxon>
        <taxon>Hexapoda</taxon>
        <taxon>Collembola</taxon>
        <taxon>Entomobryomorpha</taxon>
        <taxon>Entomobryoidea</taxon>
        <taxon>Orchesellidae</taxon>
        <taxon>Orchesellinae</taxon>
        <taxon>Orchesella</taxon>
    </lineage>
</organism>
<dbReference type="InterPro" id="IPR004127">
    <property type="entry name" value="Prefoldin_subunit_alpha"/>
</dbReference>
<sequence length="543" mass="61862">MSPGKFLHLKKCFYVLWKTWDLPLIKIIHPFTNPLISSNYISAGCWLGIGMTSSSPPPPPAGILYRVDGESLNTLIEKYEQSLSTNSTEQERLDKLRQEYVTLKTRLTTLPLQLDYNALVPLGRRALCPGKIIHTNEIMCLLGDNWFVECSSAKAIEIVNHRVTKLDEQHESLRKERELINNWKQEAERQLVETIGEGTVEIREDYDEQHERHWREQHRESVRRYHQQQAKRRVEARQEKSQVEDELWSRLDELELQEDLVAYLEEEQEEEIVEKPVTAVRHAPKESNAAPTFKKDIEDKHNTPPPTSLSSTKTETRIETTTEVKVKAPPARGKRVKFSADNIIHDISDDQNYEKQESYNQERSSVALNFTDDGTVSSYPCFDPIFIRFHHSALTYVDGDENDASGTEEEDQKSQIVSSPGDIVKVFGPTSISAISNKPLPKSILKPYAPPLVLDKRSKKPQGRDTKKPSPISEDDDIDIDSITINESAVSKVVTERVPIFTNLQLNTPSTLNNDSETNASKPVSLFKMRRQQPPEVAVSSPD</sequence>
<protein>
    <recommendedName>
        <fullName evidence="8">Unconventional prefoldin RPB5 interactor</fullName>
    </recommendedName>
</protein>
<comment type="caution">
    <text evidence="6">The sequence shown here is derived from an EMBL/GenBank/DDBJ whole genome shotgun (WGS) entry which is preliminary data.</text>
</comment>
<feature type="region of interest" description="Disordered" evidence="5">
    <location>
        <begin position="506"/>
        <end position="543"/>
    </location>
</feature>
<feature type="region of interest" description="Disordered" evidence="5">
    <location>
        <begin position="400"/>
        <end position="420"/>
    </location>
</feature>
<evidence type="ECO:0000313" key="7">
    <source>
        <dbReference type="Proteomes" id="UP001642540"/>
    </source>
</evidence>
<dbReference type="PANTHER" id="PTHR15111">
    <property type="entry name" value="RNA POLYMERASE II SUBUNIT 5-MEDIATING PROTEIN NNX3"/>
    <property type="match status" value="1"/>
</dbReference>
<proteinExistence type="inferred from homology"/>
<feature type="coiled-coil region" evidence="4">
    <location>
        <begin position="79"/>
        <end position="106"/>
    </location>
</feature>
<feature type="coiled-coil region" evidence="4">
    <location>
        <begin position="156"/>
        <end position="193"/>
    </location>
</feature>
<comment type="subcellular location">
    <subcellularLocation>
        <location evidence="1">Nucleus</location>
    </subcellularLocation>
</comment>
<keyword evidence="2" id="KW-0539">Nucleus</keyword>
<dbReference type="PANTHER" id="PTHR15111:SF0">
    <property type="entry name" value="UNCONVENTIONAL PREFOLDIN RPB5 INTERACTOR 1"/>
    <property type="match status" value="1"/>
</dbReference>
<evidence type="ECO:0000256" key="4">
    <source>
        <dbReference type="SAM" id="Coils"/>
    </source>
</evidence>
<evidence type="ECO:0000256" key="5">
    <source>
        <dbReference type="SAM" id="MobiDB-lite"/>
    </source>
</evidence>
<dbReference type="SUPFAM" id="SSF46579">
    <property type="entry name" value="Prefoldin"/>
    <property type="match status" value="1"/>
</dbReference>
<feature type="region of interest" description="Disordered" evidence="5">
    <location>
        <begin position="215"/>
        <end position="239"/>
    </location>
</feature>
<feature type="region of interest" description="Disordered" evidence="5">
    <location>
        <begin position="281"/>
        <end position="332"/>
    </location>
</feature>
<keyword evidence="7" id="KW-1185">Reference proteome</keyword>
<dbReference type="Pfam" id="PF02996">
    <property type="entry name" value="Prefoldin"/>
    <property type="match status" value="1"/>
</dbReference>
<dbReference type="CDD" id="cd23159">
    <property type="entry name" value="Prefoldin_URI1"/>
    <property type="match status" value="1"/>
</dbReference>
<accession>A0ABP1Q2K0</accession>
<feature type="region of interest" description="Disordered" evidence="5">
    <location>
        <begin position="451"/>
        <end position="479"/>
    </location>
</feature>
<gene>
    <name evidence="6" type="ORF">ODALV1_LOCUS6592</name>
</gene>
<evidence type="ECO:0000256" key="2">
    <source>
        <dbReference type="ARBA" id="ARBA00023242"/>
    </source>
</evidence>
<evidence type="ECO:0000256" key="3">
    <source>
        <dbReference type="ARBA" id="ARBA00038295"/>
    </source>
</evidence>
<feature type="compositionally biased region" description="Basic and acidic residues" evidence="5">
    <location>
        <begin position="314"/>
        <end position="326"/>
    </location>
</feature>
<evidence type="ECO:0000256" key="1">
    <source>
        <dbReference type="ARBA" id="ARBA00004123"/>
    </source>
</evidence>
<comment type="similarity">
    <text evidence="3">Belongs to the RNA polymerase II subunit 5-mediating protein family.</text>
</comment>
<dbReference type="Proteomes" id="UP001642540">
    <property type="component" value="Unassembled WGS sequence"/>
</dbReference>
<dbReference type="Gene3D" id="1.10.287.370">
    <property type="match status" value="1"/>
</dbReference>
<evidence type="ECO:0008006" key="8">
    <source>
        <dbReference type="Google" id="ProtNLM"/>
    </source>
</evidence>
<feature type="compositionally biased region" description="Polar residues" evidence="5">
    <location>
        <begin position="506"/>
        <end position="522"/>
    </location>
</feature>
<evidence type="ECO:0000313" key="6">
    <source>
        <dbReference type="EMBL" id="CAL8086950.1"/>
    </source>
</evidence>
<reference evidence="6 7" key="1">
    <citation type="submission" date="2024-08" db="EMBL/GenBank/DDBJ databases">
        <authorList>
            <person name="Cucini C."/>
            <person name="Frati F."/>
        </authorList>
    </citation>
    <scope>NUCLEOTIDE SEQUENCE [LARGE SCALE GENOMIC DNA]</scope>
</reference>
<name>A0ABP1Q2K0_9HEXA</name>
<dbReference type="EMBL" id="CAXLJM020000020">
    <property type="protein sequence ID" value="CAL8086950.1"/>
    <property type="molecule type" value="Genomic_DNA"/>
</dbReference>
<dbReference type="InterPro" id="IPR052255">
    <property type="entry name" value="RNA_pol_II_subunit5-mediator"/>
</dbReference>
<keyword evidence="4" id="KW-0175">Coiled coil</keyword>
<feature type="compositionally biased region" description="Basic and acidic residues" evidence="5">
    <location>
        <begin position="293"/>
        <end position="302"/>
    </location>
</feature>
<dbReference type="InterPro" id="IPR009053">
    <property type="entry name" value="Prefoldin"/>
</dbReference>